<reference evidence="2" key="1">
    <citation type="journal article" date="2019" name="Int. J. Syst. Evol. Microbiol.">
        <title>The Global Catalogue of Microorganisms (GCM) 10K type strain sequencing project: providing services to taxonomists for standard genome sequencing and annotation.</title>
        <authorList>
            <consortium name="The Broad Institute Genomics Platform"/>
            <consortium name="The Broad Institute Genome Sequencing Center for Infectious Disease"/>
            <person name="Wu L."/>
            <person name="Ma J."/>
        </authorList>
    </citation>
    <scope>NUCLEOTIDE SEQUENCE [LARGE SCALE GENOMIC DNA]</scope>
    <source>
        <strain evidence="2">CCUG 60022</strain>
    </source>
</reference>
<dbReference type="Proteomes" id="UP001597032">
    <property type="component" value="Unassembled WGS sequence"/>
</dbReference>
<dbReference type="EMBL" id="JBHTIC010000002">
    <property type="protein sequence ID" value="MFD0760633.1"/>
    <property type="molecule type" value="Genomic_DNA"/>
</dbReference>
<proteinExistence type="predicted"/>
<comment type="caution">
    <text evidence="1">The sequence shown here is derived from an EMBL/GenBank/DDBJ whole genome shotgun (WGS) entry which is preliminary data.</text>
</comment>
<gene>
    <name evidence="1" type="ORF">ACFQZW_00910</name>
</gene>
<keyword evidence="2" id="KW-1185">Reference proteome</keyword>
<accession>A0ABW2Z1Y8</accession>
<evidence type="ECO:0000313" key="2">
    <source>
        <dbReference type="Proteomes" id="UP001597032"/>
    </source>
</evidence>
<sequence length="255" mass="30568">MIYFNTLFRKNKIVLYFITIIITTSVKSQTSFNTNNNYYNWFDNIIGVENTEINNGIVYKEKYKTIDGNHKFYSTSKFINGNITYHKQPFFNIKMKYDIYEDEIIIKLPNQSSFSIIQLIKDKVDTFSINNHKFINISKSEEIFYNEEISGFYEISFQSKKITLLKKHKKERKQRIGNFVYSQFKDNSSYYIFYDLKYYKINSKNKLLKLFPSLKKNIVSFYSSKKQQLKSDPDLFMVNLTKHLNILLKNPETKH</sequence>
<organism evidence="1 2">
    <name type="scientific">Lutibacter aestuarii</name>
    <dbReference type="NCBI Taxonomy" id="861111"/>
    <lineage>
        <taxon>Bacteria</taxon>
        <taxon>Pseudomonadati</taxon>
        <taxon>Bacteroidota</taxon>
        <taxon>Flavobacteriia</taxon>
        <taxon>Flavobacteriales</taxon>
        <taxon>Flavobacteriaceae</taxon>
        <taxon>Lutibacter</taxon>
    </lineage>
</organism>
<evidence type="ECO:0000313" key="1">
    <source>
        <dbReference type="EMBL" id="MFD0760633.1"/>
    </source>
</evidence>
<name>A0ABW2Z1Y8_9FLAO</name>
<protein>
    <submittedName>
        <fullName evidence="1">Uncharacterized protein</fullName>
    </submittedName>
</protein>
<dbReference type="RefSeq" id="WP_386781303.1">
    <property type="nucleotide sequence ID" value="NZ_JBHTIC010000002.1"/>
</dbReference>